<evidence type="ECO:0000313" key="9">
    <source>
        <dbReference type="Proteomes" id="UP000593562"/>
    </source>
</evidence>
<evidence type="ECO:0000256" key="2">
    <source>
        <dbReference type="ARBA" id="ARBA00008127"/>
    </source>
</evidence>
<keyword evidence="5 7" id="KW-0732">Signal</keyword>
<dbReference type="PANTHER" id="PTHR33109">
    <property type="entry name" value="EPIDERMAL PATTERNING FACTOR-LIKE PROTEIN 4"/>
    <property type="match status" value="1"/>
</dbReference>
<proteinExistence type="inferred from homology"/>
<evidence type="ECO:0000313" key="8">
    <source>
        <dbReference type="EMBL" id="KAF5739097.1"/>
    </source>
</evidence>
<comment type="caution">
    <text evidence="8">The sequence shown here is derived from an EMBL/GenBank/DDBJ whole genome shotgun (WGS) entry which is preliminary data.</text>
</comment>
<evidence type="ECO:0000256" key="1">
    <source>
        <dbReference type="ARBA" id="ARBA00004613"/>
    </source>
</evidence>
<evidence type="ECO:0000256" key="6">
    <source>
        <dbReference type="ARBA" id="ARBA00023157"/>
    </source>
</evidence>
<dbReference type="Proteomes" id="UP000593562">
    <property type="component" value="Unassembled WGS sequence"/>
</dbReference>
<comment type="function">
    <text evidence="7">Controls stomatal patterning.</text>
</comment>
<dbReference type="GO" id="GO:0010052">
    <property type="term" value="P:guard cell differentiation"/>
    <property type="evidence" value="ECO:0007669"/>
    <property type="project" value="UniProtKB-UniRule"/>
</dbReference>
<gene>
    <name evidence="8" type="ORF">HS088_TW12G00296</name>
</gene>
<organism evidence="8 9">
    <name type="scientific">Tripterygium wilfordii</name>
    <name type="common">Thunder God vine</name>
    <dbReference type="NCBI Taxonomy" id="458696"/>
    <lineage>
        <taxon>Eukaryota</taxon>
        <taxon>Viridiplantae</taxon>
        <taxon>Streptophyta</taxon>
        <taxon>Embryophyta</taxon>
        <taxon>Tracheophyta</taxon>
        <taxon>Spermatophyta</taxon>
        <taxon>Magnoliopsida</taxon>
        <taxon>eudicotyledons</taxon>
        <taxon>Gunneridae</taxon>
        <taxon>Pentapetalae</taxon>
        <taxon>rosids</taxon>
        <taxon>fabids</taxon>
        <taxon>Celastrales</taxon>
        <taxon>Celastraceae</taxon>
        <taxon>Tripterygium</taxon>
    </lineage>
</organism>
<dbReference type="PANTHER" id="PTHR33109:SF60">
    <property type="entry name" value="EPIDERMAL PATTERNING FACTOR-LIKE PROTEIN 8"/>
    <property type="match status" value="1"/>
</dbReference>
<keyword evidence="9" id="KW-1185">Reference proteome</keyword>
<accession>A0A7J7CYB7</accession>
<feature type="signal peptide" evidence="7">
    <location>
        <begin position="1"/>
        <end position="27"/>
    </location>
</feature>
<dbReference type="EMBL" id="JAAARO010000012">
    <property type="protein sequence ID" value="KAF5739097.1"/>
    <property type="molecule type" value="Genomic_DNA"/>
</dbReference>
<feature type="chain" id="PRO_5029938101" description="Epidermal patterning factor-like protein" evidence="7">
    <location>
        <begin position="28"/>
        <end position="117"/>
    </location>
</feature>
<dbReference type="Pfam" id="PF17181">
    <property type="entry name" value="EPF"/>
    <property type="match status" value="1"/>
</dbReference>
<dbReference type="InterPro" id="IPR039455">
    <property type="entry name" value="EPFL"/>
</dbReference>
<dbReference type="InParanoid" id="A0A7J7CYB7"/>
<evidence type="ECO:0000256" key="4">
    <source>
        <dbReference type="ARBA" id="ARBA00022525"/>
    </source>
</evidence>
<protein>
    <recommendedName>
        <fullName evidence="7">Epidermal patterning factor-like protein</fullName>
    </recommendedName>
</protein>
<comment type="similarity">
    <text evidence="2 7">Belongs to the plant cysteine rich small secretory peptide family. Epidermal patterning factor subfamily.</text>
</comment>
<name>A0A7J7CYB7_TRIWF</name>
<sequence length="117" mass="13270">MASSSKNIVVTVAFIFFLTFLPPKSDGVMLLSMRSESLQQKKMIFGSKPPGCVSKCLNCRPCVPTILVIHSHKKNKEMMMMSSRREYYSSSHEGGDDDDTYYLLSWKCKCGDKLFQP</sequence>
<keyword evidence="3 7" id="KW-0217">Developmental protein</keyword>
<dbReference type="AlphaFoldDB" id="A0A7J7CYB7"/>
<comment type="subcellular location">
    <subcellularLocation>
        <location evidence="1 7">Secreted</location>
    </subcellularLocation>
</comment>
<dbReference type="GO" id="GO:0005576">
    <property type="term" value="C:extracellular region"/>
    <property type="evidence" value="ECO:0007669"/>
    <property type="project" value="UniProtKB-SubCell"/>
</dbReference>
<evidence type="ECO:0000256" key="7">
    <source>
        <dbReference type="RuleBase" id="RU367102"/>
    </source>
</evidence>
<keyword evidence="4 7" id="KW-0964">Secreted</keyword>
<evidence type="ECO:0000256" key="3">
    <source>
        <dbReference type="ARBA" id="ARBA00022473"/>
    </source>
</evidence>
<keyword evidence="6" id="KW-1015">Disulfide bond</keyword>
<evidence type="ECO:0000256" key="5">
    <source>
        <dbReference type="ARBA" id="ARBA00022729"/>
    </source>
</evidence>
<reference evidence="8 9" key="1">
    <citation type="journal article" date="2020" name="Nat. Commun.">
        <title>Genome of Tripterygium wilfordii and identification of cytochrome P450 involved in triptolide biosynthesis.</title>
        <authorList>
            <person name="Tu L."/>
            <person name="Su P."/>
            <person name="Zhang Z."/>
            <person name="Gao L."/>
            <person name="Wang J."/>
            <person name="Hu T."/>
            <person name="Zhou J."/>
            <person name="Zhang Y."/>
            <person name="Zhao Y."/>
            <person name="Liu Y."/>
            <person name="Song Y."/>
            <person name="Tong Y."/>
            <person name="Lu Y."/>
            <person name="Yang J."/>
            <person name="Xu C."/>
            <person name="Jia M."/>
            <person name="Peters R.J."/>
            <person name="Huang L."/>
            <person name="Gao W."/>
        </authorList>
    </citation>
    <scope>NUCLEOTIDE SEQUENCE [LARGE SCALE GENOMIC DNA]</scope>
    <source>
        <strain evidence="9">cv. XIE 37</strain>
        <tissue evidence="8">Leaf</tissue>
    </source>
</reference>